<dbReference type="InterPro" id="IPR013099">
    <property type="entry name" value="K_chnl_dom"/>
</dbReference>
<keyword evidence="2 8" id="KW-0813">Transport</keyword>
<keyword evidence="4 10" id="KW-1133">Transmembrane helix</keyword>
<dbReference type="EMBL" id="CAJPEX010003756">
    <property type="protein sequence ID" value="CAG0922522.1"/>
    <property type="molecule type" value="Genomic_DNA"/>
</dbReference>
<keyword evidence="3 8" id="KW-0812">Transmembrane</keyword>
<feature type="transmembrane region" description="Helical" evidence="10">
    <location>
        <begin position="214"/>
        <end position="235"/>
    </location>
</feature>
<feature type="transmembrane region" description="Helical" evidence="10">
    <location>
        <begin position="20"/>
        <end position="38"/>
    </location>
</feature>
<dbReference type="EMBL" id="OA885793">
    <property type="protein sequence ID" value="CAD7282370.1"/>
    <property type="molecule type" value="Genomic_DNA"/>
</dbReference>
<evidence type="ECO:0000256" key="7">
    <source>
        <dbReference type="ARBA" id="ARBA00023303"/>
    </source>
</evidence>
<dbReference type="PRINTS" id="PR01333">
    <property type="entry name" value="2POREKCHANEL"/>
</dbReference>
<dbReference type="GO" id="GO:0030322">
    <property type="term" value="P:stabilization of membrane potential"/>
    <property type="evidence" value="ECO:0007669"/>
    <property type="project" value="TreeGrafter"/>
</dbReference>
<dbReference type="OrthoDB" id="297496at2759"/>
<evidence type="ECO:0000256" key="8">
    <source>
        <dbReference type="RuleBase" id="RU003857"/>
    </source>
</evidence>
<protein>
    <recommendedName>
        <fullName evidence="11">Potassium channel domain-containing protein</fullName>
    </recommendedName>
</protein>
<dbReference type="GO" id="GO:0022841">
    <property type="term" value="F:potassium ion leak channel activity"/>
    <property type="evidence" value="ECO:0007669"/>
    <property type="project" value="TreeGrafter"/>
</dbReference>
<dbReference type="Gene3D" id="1.10.287.70">
    <property type="match status" value="1"/>
</dbReference>
<comment type="subcellular location">
    <subcellularLocation>
        <location evidence="1">Membrane</location>
        <topology evidence="1">Multi-pass membrane protein</topology>
    </subcellularLocation>
</comment>
<dbReference type="PANTHER" id="PTHR11003:SF87">
    <property type="entry name" value="POTASSIUM CHANNEL DOMAIN-CONTAINING PROTEIN"/>
    <property type="match status" value="1"/>
</dbReference>
<dbReference type="InterPro" id="IPR003280">
    <property type="entry name" value="2pore_dom_K_chnl"/>
</dbReference>
<name>A0A7R9GJ58_9CRUS</name>
<evidence type="ECO:0000256" key="5">
    <source>
        <dbReference type="ARBA" id="ARBA00023065"/>
    </source>
</evidence>
<sequence>IVAAVKKTGFDPRRPDEEIWSFPVSLMFSISVITMVGYGEFTPTTDWGKISTMVYAFFGIPIYILYLSNMGKILAETFKYLYARLYLCNHRHGNKHGNLASGNHKYRLQYEAGGKLQDPGLPIITVEDPDGMNQGSGAEKPVIVPTTACMWVMVLYITVATITFAEWEQWNYLDSAYFVATTLMKIGLGDFVPGTSRNSREAAGSSKEANQTKLVINFLFILIGMGLVAMCYYLMREEVMVKVGKLKEQVKDRCRPLDSSSSASGSSSHHAIPVPHQHHQHNIRGIQHTESYARAY</sequence>
<evidence type="ECO:0000256" key="10">
    <source>
        <dbReference type="SAM" id="Phobius"/>
    </source>
</evidence>
<evidence type="ECO:0000256" key="4">
    <source>
        <dbReference type="ARBA" id="ARBA00022989"/>
    </source>
</evidence>
<dbReference type="AlphaFoldDB" id="A0A7R9GJ58"/>
<feature type="non-terminal residue" evidence="12">
    <location>
        <position position="296"/>
    </location>
</feature>
<evidence type="ECO:0000313" key="13">
    <source>
        <dbReference type="Proteomes" id="UP000678499"/>
    </source>
</evidence>
<organism evidence="12">
    <name type="scientific">Notodromas monacha</name>
    <dbReference type="NCBI Taxonomy" id="399045"/>
    <lineage>
        <taxon>Eukaryota</taxon>
        <taxon>Metazoa</taxon>
        <taxon>Ecdysozoa</taxon>
        <taxon>Arthropoda</taxon>
        <taxon>Crustacea</taxon>
        <taxon>Oligostraca</taxon>
        <taxon>Ostracoda</taxon>
        <taxon>Podocopa</taxon>
        <taxon>Podocopida</taxon>
        <taxon>Cypridocopina</taxon>
        <taxon>Cypridoidea</taxon>
        <taxon>Cyprididae</taxon>
        <taxon>Notodromas</taxon>
    </lineage>
</organism>
<feature type="transmembrane region" description="Helical" evidence="10">
    <location>
        <begin position="50"/>
        <end position="69"/>
    </location>
</feature>
<dbReference type="GO" id="GO:0015271">
    <property type="term" value="F:outward rectifier potassium channel activity"/>
    <property type="evidence" value="ECO:0007669"/>
    <property type="project" value="TreeGrafter"/>
</dbReference>
<evidence type="ECO:0000256" key="6">
    <source>
        <dbReference type="ARBA" id="ARBA00023136"/>
    </source>
</evidence>
<keyword evidence="7 8" id="KW-0407">Ion channel</keyword>
<feature type="transmembrane region" description="Helical" evidence="10">
    <location>
        <begin position="142"/>
        <end position="165"/>
    </location>
</feature>
<proteinExistence type="inferred from homology"/>
<dbReference type="Proteomes" id="UP000678499">
    <property type="component" value="Unassembled WGS sequence"/>
</dbReference>
<evidence type="ECO:0000259" key="11">
    <source>
        <dbReference type="Pfam" id="PF07885"/>
    </source>
</evidence>
<keyword evidence="6 10" id="KW-0472">Membrane</keyword>
<dbReference type="GO" id="GO:0005886">
    <property type="term" value="C:plasma membrane"/>
    <property type="evidence" value="ECO:0007669"/>
    <property type="project" value="TreeGrafter"/>
</dbReference>
<accession>A0A7R9GJ58</accession>
<feature type="domain" description="Potassium channel" evidence="11">
    <location>
        <begin position="152"/>
        <end position="235"/>
    </location>
</feature>
<feature type="compositionally biased region" description="Low complexity" evidence="9">
    <location>
        <begin position="259"/>
        <end position="271"/>
    </location>
</feature>
<evidence type="ECO:0000256" key="9">
    <source>
        <dbReference type="SAM" id="MobiDB-lite"/>
    </source>
</evidence>
<reference evidence="12" key="1">
    <citation type="submission" date="2020-11" db="EMBL/GenBank/DDBJ databases">
        <authorList>
            <person name="Tran Van P."/>
        </authorList>
    </citation>
    <scope>NUCLEOTIDE SEQUENCE</scope>
</reference>
<comment type="similarity">
    <text evidence="8">Belongs to the two pore domain potassium channel (TC 1.A.1.8) family.</text>
</comment>
<dbReference type="PANTHER" id="PTHR11003">
    <property type="entry name" value="POTASSIUM CHANNEL, SUBFAMILY K"/>
    <property type="match status" value="1"/>
</dbReference>
<evidence type="ECO:0000313" key="12">
    <source>
        <dbReference type="EMBL" id="CAD7282370.1"/>
    </source>
</evidence>
<evidence type="ECO:0000256" key="2">
    <source>
        <dbReference type="ARBA" id="ARBA00022448"/>
    </source>
</evidence>
<dbReference type="Pfam" id="PF07885">
    <property type="entry name" value="Ion_trans_2"/>
    <property type="match status" value="2"/>
</dbReference>
<gene>
    <name evidence="12" type="ORF">NMOB1V02_LOCUS9995</name>
</gene>
<evidence type="ECO:0000256" key="1">
    <source>
        <dbReference type="ARBA" id="ARBA00004141"/>
    </source>
</evidence>
<dbReference type="SUPFAM" id="SSF81324">
    <property type="entry name" value="Voltage-gated potassium channels"/>
    <property type="match status" value="2"/>
</dbReference>
<keyword evidence="13" id="KW-1185">Reference proteome</keyword>
<feature type="region of interest" description="Disordered" evidence="9">
    <location>
        <begin position="255"/>
        <end position="285"/>
    </location>
</feature>
<evidence type="ECO:0000256" key="3">
    <source>
        <dbReference type="ARBA" id="ARBA00022692"/>
    </source>
</evidence>
<feature type="domain" description="Potassium channel" evidence="11">
    <location>
        <begin position="18"/>
        <end position="75"/>
    </location>
</feature>
<keyword evidence="5 8" id="KW-0406">Ion transport</keyword>